<name>A0ABP9SKX5_9ACTN</name>
<proteinExistence type="predicted"/>
<evidence type="ECO:0000313" key="5">
    <source>
        <dbReference type="Proteomes" id="UP001501570"/>
    </source>
</evidence>
<evidence type="ECO:0000313" key="4">
    <source>
        <dbReference type="EMBL" id="GAA5196867.1"/>
    </source>
</evidence>
<evidence type="ECO:0000256" key="1">
    <source>
        <dbReference type="ARBA" id="ARBA00022679"/>
    </source>
</evidence>
<comment type="caution">
    <text evidence="4">The sequence shown here is derived from an EMBL/GenBank/DDBJ whole genome shotgun (WGS) entry which is preliminary data.</text>
</comment>
<protein>
    <submittedName>
        <fullName evidence="4">Methyltransferase</fullName>
    </submittedName>
</protein>
<dbReference type="Proteomes" id="UP001501570">
    <property type="component" value="Unassembled WGS sequence"/>
</dbReference>
<gene>
    <name evidence="4" type="ORF">GCM10023322_66820</name>
</gene>
<dbReference type="InterPro" id="IPR041698">
    <property type="entry name" value="Methyltransf_25"/>
</dbReference>
<keyword evidence="5" id="KW-1185">Reference proteome</keyword>
<evidence type="ECO:0000256" key="2">
    <source>
        <dbReference type="SAM" id="MobiDB-lite"/>
    </source>
</evidence>
<sequence>MSVSSPESGSRQVEAPEHPAASRWSAPTATATGAVGRRARTEDRRPRRLPGVERTHTRPAEPRTAVVWAALREETDRRGTNLVVIDVGGGTGGFAVPLAEAGHRVTVVDASPDALAALTRRAAEAGVAGRVAAVQGDGDRLAELVPAGSADLILCHSLLEVVDDPAGVVGALASTLRPGGAVSVVVANRAAAVLSRAMSGHLGVAAALLSDPAGRAGAGDKLRRRFDPAGATALLGTAGLVVERIQGVRVVADLVPGAVADADPDTLLALELIAAELPPYRDIATQLHLFARKP</sequence>
<feature type="compositionally biased region" description="Basic and acidic residues" evidence="2">
    <location>
        <begin position="39"/>
        <end position="60"/>
    </location>
</feature>
<dbReference type="Pfam" id="PF13649">
    <property type="entry name" value="Methyltransf_25"/>
    <property type="match status" value="1"/>
</dbReference>
<dbReference type="GO" id="GO:0008168">
    <property type="term" value="F:methyltransferase activity"/>
    <property type="evidence" value="ECO:0007669"/>
    <property type="project" value="UniProtKB-KW"/>
</dbReference>
<dbReference type="PANTHER" id="PTHR43861">
    <property type="entry name" value="TRANS-ACONITATE 2-METHYLTRANSFERASE-RELATED"/>
    <property type="match status" value="1"/>
</dbReference>
<evidence type="ECO:0000259" key="3">
    <source>
        <dbReference type="Pfam" id="PF13649"/>
    </source>
</evidence>
<feature type="compositionally biased region" description="Polar residues" evidence="2">
    <location>
        <begin position="1"/>
        <end position="11"/>
    </location>
</feature>
<dbReference type="GO" id="GO:0032259">
    <property type="term" value="P:methylation"/>
    <property type="evidence" value="ECO:0007669"/>
    <property type="project" value="UniProtKB-KW"/>
</dbReference>
<dbReference type="CDD" id="cd02440">
    <property type="entry name" value="AdoMet_MTases"/>
    <property type="match status" value="1"/>
</dbReference>
<accession>A0ABP9SKX5</accession>
<dbReference type="Gene3D" id="3.40.50.150">
    <property type="entry name" value="Vaccinia Virus protein VP39"/>
    <property type="match status" value="1"/>
</dbReference>
<organism evidence="4 5">
    <name type="scientific">Rugosimonospora acidiphila</name>
    <dbReference type="NCBI Taxonomy" id="556531"/>
    <lineage>
        <taxon>Bacteria</taxon>
        <taxon>Bacillati</taxon>
        <taxon>Actinomycetota</taxon>
        <taxon>Actinomycetes</taxon>
        <taxon>Micromonosporales</taxon>
        <taxon>Micromonosporaceae</taxon>
        <taxon>Rugosimonospora</taxon>
    </lineage>
</organism>
<feature type="domain" description="Methyltransferase" evidence="3">
    <location>
        <begin position="84"/>
        <end position="180"/>
    </location>
</feature>
<dbReference type="EMBL" id="BAABJQ010000027">
    <property type="protein sequence ID" value="GAA5196867.1"/>
    <property type="molecule type" value="Genomic_DNA"/>
</dbReference>
<dbReference type="InterPro" id="IPR029063">
    <property type="entry name" value="SAM-dependent_MTases_sf"/>
</dbReference>
<reference evidence="5" key="1">
    <citation type="journal article" date="2019" name="Int. J. Syst. Evol. Microbiol.">
        <title>The Global Catalogue of Microorganisms (GCM) 10K type strain sequencing project: providing services to taxonomists for standard genome sequencing and annotation.</title>
        <authorList>
            <consortium name="The Broad Institute Genomics Platform"/>
            <consortium name="The Broad Institute Genome Sequencing Center for Infectious Disease"/>
            <person name="Wu L."/>
            <person name="Ma J."/>
        </authorList>
    </citation>
    <scope>NUCLEOTIDE SEQUENCE [LARGE SCALE GENOMIC DNA]</scope>
    <source>
        <strain evidence="5">JCM 18304</strain>
    </source>
</reference>
<dbReference type="SUPFAM" id="SSF53335">
    <property type="entry name" value="S-adenosyl-L-methionine-dependent methyltransferases"/>
    <property type="match status" value="1"/>
</dbReference>
<feature type="region of interest" description="Disordered" evidence="2">
    <location>
        <begin position="1"/>
        <end position="60"/>
    </location>
</feature>
<keyword evidence="1" id="KW-0808">Transferase</keyword>
<keyword evidence="4" id="KW-0489">Methyltransferase</keyword>